<reference evidence="1" key="1">
    <citation type="submission" date="2018-05" db="EMBL/GenBank/DDBJ databases">
        <authorList>
            <person name="Lanie J.A."/>
            <person name="Ng W.-L."/>
            <person name="Kazmierczak K.M."/>
            <person name="Andrzejewski T.M."/>
            <person name="Davidsen T.M."/>
            <person name="Wayne K.J."/>
            <person name="Tettelin H."/>
            <person name="Glass J.I."/>
            <person name="Rusch D."/>
            <person name="Podicherti R."/>
            <person name="Tsui H.-C.T."/>
            <person name="Winkler M.E."/>
        </authorList>
    </citation>
    <scope>NUCLEOTIDE SEQUENCE</scope>
</reference>
<name>A0A382RJV3_9ZZZZ</name>
<protein>
    <submittedName>
        <fullName evidence="1">Uncharacterized protein</fullName>
    </submittedName>
</protein>
<dbReference type="AlphaFoldDB" id="A0A382RJV3"/>
<proteinExistence type="predicted"/>
<accession>A0A382RJV3</accession>
<evidence type="ECO:0000313" key="1">
    <source>
        <dbReference type="EMBL" id="SVC97983.1"/>
    </source>
</evidence>
<dbReference type="EMBL" id="UINC01122272">
    <property type="protein sequence ID" value="SVC97983.1"/>
    <property type="molecule type" value="Genomic_DNA"/>
</dbReference>
<feature type="non-terminal residue" evidence="1">
    <location>
        <position position="32"/>
    </location>
</feature>
<gene>
    <name evidence="1" type="ORF">METZ01_LOCUS350837</name>
</gene>
<organism evidence="1">
    <name type="scientific">marine metagenome</name>
    <dbReference type="NCBI Taxonomy" id="408172"/>
    <lineage>
        <taxon>unclassified sequences</taxon>
        <taxon>metagenomes</taxon>
        <taxon>ecological metagenomes</taxon>
    </lineage>
</organism>
<feature type="non-terminal residue" evidence="1">
    <location>
        <position position="1"/>
    </location>
</feature>
<sequence length="32" mass="3445">VGISMVFTRAATVCIGTSAGYLCRRPLSPFRN</sequence>